<organism evidence="2">
    <name type="scientific">marine metagenome</name>
    <dbReference type="NCBI Taxonomy" id="408172"/>
    <lineage>
        <taxon>unclassified sequences</taxon>
        <taxon>metagenomes</taxon>
        <taxon>ecological metagenomes</taxon>
    </lineage>
</organism>
<dbReference type="PANTHER" id="PTHR42873">
    <property type="entry name" value="RIBOSOMAL RNA LARGE SUBUNIT METHYLTRANSFERASE"/>
    <property type="match status" value="1"/>
</dbReference>
<gene>
    <name evidence="2" type="ORF">METZ01_LOCUS385441</name>
</gene>
<dbReference type="CDD" id="cd02440">
    <property type="entry name" value="AdoMet_MTases"/>
    <property type="match status" value="1"/>
</dbReference>
<protein>
    <recommendedName>
        <fullName evidence="1">Methyltransferase domain-containing protein</fullName>
    </recommendedName>
</protein>
<dbReference type="Gene3D" id="3.40.50.150">
    <property type="entry name" value="Vaccinia Virus protein VP39"/>
    <property type="match status" value="1"/>
</dbReference>
<dbReference type="SUPFAM" id="SSF53335">
    <property type="entry name" value="S-adenosyl-L-methionine-dependent methyltransferases"/>
    <property type="match status" value="1"/>
</dbReference>
<name>A0A382UEX2_9ZZZZ</name>
<accession>A0A382UEX2</accession>
<evidence type="ECO:0000313" key="2">
    <source>
        <dbReference type="EMBL" id="SVD32587.1"/>
    </source>
</evidence>
<evidence type="ECO:0000259" key="1">
    <source>
        <dbReference type="Pfam" id="PF13847"/>
    </source>
</evidence>
<dbReference type="InterPro" id="IPR025714">
    <property type="entry name" value="Methyltranfer_dom"/>
</dbReference>
<dbReference type="Pfam" id="PF13847">
    <property type="entry name" value="Methyltransf_31"/>
    <property type="match status" value="1"/>
</dbReference>
<dbReference type="AlphaFoldDB" id="A0A382UEX2"/>
<proteinExistence type="predicted"/>
<feature type="domain" description="Methyltransferase" evidence="1">
    <location>
        <begin position="10"/>
        <end position="135"/>
    </location>
</feature>
<dbReference type="PANTHER" id="PTHR42873:SF1">
    <property type="entry name" value="S-ADENOSYLMETHIONINE-DEPENDENT METHYLTRANSFERASE DOMAIN-CONTAINING PROTEIN"/>
    <property type="match status" value="1"/>
</dbReference>
<sequence length="183" mass="20591">RARLVTMVRGKKVLDGCCYTGAMSIAARTLGKAGRGVGVDLDEEALALAKRNEKLNRASIEWVHEDIFHYLKRQRHAVEPFEVIIIDPPKWVLERDRFEEAERRYLDVNKLAMQAIAPGGILLTCSCSGLVSQEHFLRILQHAAELSGRDFRIFHHGGASSDHPVSAHCPESRYLKAVFGRVF</sequence>
<reference evidence="2" key="1">
    <citation type="submission" date="2018-05" db="EMBL/GenBank/DDBJ databases">
        <authorList>
            <person name="Lanie J.A."/>
            <person name="Ng W.-L."/>
            <person name="Kazmierczak K.M."/>
            <person name="Andrzejewski T.M."/>
            <person name="Davidsen T.M."/>
            <person name="Wayne K.J."/>
            <person name="Tettelin H."/>
            <person name="Glass J.I."/>
            <person name="Rusch D."/>
            <person name="Podicherti R."/>
            <person name="Tsui H.-C.T."/>
            <person name="Winkler M.E."/>
        </authorList>
    </citation>
    <scope>NUCLEOTIDE SEQUENCE</scope>
</reference>
<dbReference type="InterPro" id="IPR029063">
    <property type="entry name" value="SAM-dependent_MTases_sf"/>
</dbReference>
<dbReference type="EMBL" id="UINC01143586">
    <property type="protein sequence ID" value="SVD32587.1"/>
    <property type="molecule type" value="Genomic_DNA"/>
</dbReference>
<feature type="non-terminal residue" evidence="2">
    <location>
        <position position="1"/>
    </location>
</feature>